<dbReference type="SUPFAM" id="SSF54909">
    <property type="entry name" value="Dimeric alpha+beta barrel"/>
    <property type="match status" value="1"/>
</dbReference>
<dbReference type="RefSeq" id="WP_076606596.1">
    <property type="nucleotide sequence ID" value="NZ_CP010777.1"/>
</dbReference>
<comment type="similarity">
    <text evidence="1">Belongs to the YciI family.</text>
</comment>
<dbReference type="PATRIC" id="fig|1379910.4.peg.839"/>
<proteinExistence type="inferred from homology"/>
<name>A0A0H4VNH0_9BACT</name>
<gene>
    <name evidence="3" type="ORF">TH63_03880</name>
</gene>
<accession>A0A0H4VNH0</accession>
<evidence type="ECO:0000313" key="4">
    <source>
        <dbReference type="Proteomes" id="UP000036458"/>
    </source>
</evidence>
<protein>
    <recommendedName>
        <fullName evidence="2">YCII-related domain-containing protein</fullName>
    </recommendedName>
</protein>
<organism evidence="3 4">
    <name type="scientific">Rufibacter radiotolerans</name>
    <dbReference type="NCBI Taxonomy" id="1379910"/>
    <lineage>
        <taxon>Bacteria</taxon>
        <taxon>Pseudomonadati</taxon>
        <taxon>Bacteroidota</taxon>
        <taxon>Cytophagia</taxon>
        <taxon>Cytophagales</taxon>
        <taxon>Hymenobacteraceae</taxon>
        <taxon>Rufibacter</taxon>
    </lineage>
</organism>
<feature type="domain" description="YCII-related" evidence="2">
    <location>
        <begin position="11"/>
        <end position="91"/>
    </location>
</feature>
<evidence type="ECO:0000313" key="3">
    <source>
        <dbReference type="EMBL" id="AKQ47475.1"/>
    </source>
</evidence>
<evidence type="ECO:0000259" key="2">
    <source>
        <dbReference type="Pfam" id="PF03795"/>
    </source>
</evidence>
<dbReference type="InterPro" id="IPR011008">
    <property type="entry name" value="Dimeric_a/b-barrel"/>
</dbReference>
<dbReference type="InterPro" id="IPR005545">
    <property type="entry name" value="YCII"/>
</dbReference>
<dbReference type="Pfam" id="PF03795">
    <property type="entry name" value="YCII"/>
    <property type="match status" value="1"/>
</dbReference>
<dbReference type="AlphaFoldDB" id="A0A0H4VNH0"/>
<dbReference type="KEGG" id="ruf:TH63_03880"/>
<dbReference type="InterPro" id="IPR051807">
    <property type="entry name" value="Sec-metab_biosynth-assoc"/>
</dbReference>
<evidence type="ECO:0000256" key="1">
    <source>
        <dbReference type="ARBA" id="ARBA00007689"/>
    </source>
</evidence>
<dbReference type="Gene3D" id="3.30.70.1060">
    <property type="entry name" value="Dimeric alpha+beta barrel"/>
    <property type="match status" value="1"/>
</dbReference>
<sequence>MKQYLVTGLDSTNEGALEHRMSVRPAHFEMAKKLKEKGNFVLGGAILNDEEKMIGSSMVVQFETEADLQKWLDEEPYIQQKVWEKVDIKPYKVANV</sequence>
<keyword evidence="4" id="KW-1185">Reference proteome</keyword>
<dbReference type="Proteomes" id="UP000036458">
    <property type="component" value="Chromosome"/>
</dbReference>
<dbReference type="EMBL" id="CP010777">
    <property type="protein sequence ID" value="AKQ47475.1"/>
    <property type="molecule type" value="Genomic_DNA"/>
</dbReference>
<dbReference type="PANTHER" id="PTHR33606">
    <property type="entry name" value="PROTEIN YCII"/>
    <property type="match status" value="1"/>
</dbReference>
<reference evidence="3 4" key="1">
    <citation type="submission" date="2015-01" db="EMBL/GenBank/DDBJ databases">
        <title>Rufibacter sp./DG31D/ whole genome sequencing.</title>
        <authorList>
            <person name="Kim M.K."/>
            <person name="Srinivasan S."/>
            <person name="Lee J.-J."/>
        </authorList>
    </citation>
    <scope>NUCLEOTIDE SEQUENCE [LARGE SCALE GENOMIC DNA]</scope>
    <source>
        <strain evidence="3 4">DG31D</strain>
    </source>
</reference>
<dbReference type="PANTHER" id="PTHR33606:SF3">
    <property type="entry name" value="PROTEIN YCII"/>
    <property type="match status" value="1"/>
</dbReference>